<dbReference type="InterPro" id="IPR003680">
    <property type="entry name" value="Flavodoxin_fold"/>
</dbReference>
<comment type="caution">
    <text evidence="6">Lacks conserved residue(s) required for the propagation of feature annotation.</text>
</comment>
<keyword evidence="9" id="KW-1185">Reference proteome</keyword>
<comment type="catalytic activity">
    <reaction evidence="5">
        <text>N,N-dimethyl-1,4-phenylenediamine + anthranilate + 2 NAD(+) = 2-(4-dimethylaminophenyl)diazenylbenzoate + 2 NADH + 2 H(+)</text>
        <dbReference type="Rhea" id="RHEA:55872"/>
        <dbReference type="ChEBI" id="CHEBI:15378"/>
        <dbReference type="ChEBI" id="CHEBI:15783"/>
        <dbReference type="ChEBI" id="CHEBI:16567"/>
        <dbReference type="ChEBI" id="CHEBI:57540"/>
        <dbReference type="ChEBI" id="CHEBI:57945"/>
        <dbReference type="ChEBI" id="CHEBI:71579"/>
        <dbReference type="EC" id="1.7.1.17"/>
    </reaction>
    <physiologicalReaction direction="right-to-left" evidence="5">
        <dbReference type="Rhea" id="RHEA:55874"/>
    </physiologicalReaction>
</comment>
<dbReference type="EMBL" id="CP095066">
    <property type="protein sequence ID" value="UOQ69452.1"/>
    <property type="molecule type" value="Genomic_DNA"/>
</dbReference>
<dbReference type="PANTHER" id="PTHR43741:SF2">
    <property type="entry name" value="FMN-DEPENDENT NADH:QUINONE OXIDOREDUCTASE"/>
    <property type="match status" value="1"/>
</dbReference>
<comment type="subunit">
    <text evidence="6">Homodimer.</text>
</comment>
<dbReference type="EC" id="1.7.1.17" evidence="6"/>
<evidence type="ECO:0000256" key="5">
    <source>
        <dbReference type="ARBA" id="ARBA00048542"/>
    </source>
</evidence>
<keyword evidence="4 6" id="KW-0520">NAD</keyword>
<dbReference type="Proteomes" id="UP000830401">
    <property type="component" value="Plasmid unnamed5"/>
</dbReference>
<comment type="cofactor">
    <cofactor evidence="6">
        <name>FMN</name>
        <dbReference type="ChEBI" id="CHEBI:58210"/>
    </cofactor>
    <text evidence="6">Binds 1 FMN per subunit.</text>
</comment>
<dbReference type="RefSeq" id="WP_245127221.1">
    <property type="nucleotide sequence ID" value="NZ_CP095066.1"/>
</dbReference>
<evidence type="ECO:0000256" key="1">
    <source>
        <dbReference type="ARBA" id="ARBA00022630"/>
    </source>
</evidence>
<proteinExistence type="inferred from homology"/>
<evidence type="ECO:0000256" key="4">
    <source>
        <dbReference type="ARBA" id="ARBA00023027"/>
    </source>
</evidence>
<dbReference type="Pfam" id="PF02525">
    <property type="entry name" value="Flavodoxin_2"/>
    <property type="match status" value="1"/>
</dbReference>
<feature type="domain" description="Flavodoxin-like fold" evidence="7">
    <location>
        <begin position="1"/>
        <end position="190"/>
    </location>
</feature>
<evidence type="ECO:0000256" key="6">
    <source>
        <dbReference type="HAMAP-Rule" id="MF_01216"/>
    </source>
</evidence>
<evidence type="ECO:0000313" key="8">
    <source>
        <dbReference type="EMBL" id="UOQ69452.1"/>
    </source>
</evidence>
<dbReference type="Gene3D" id="3.40.50.360">
    <property type="match status" value="1"/>
</dbReference>
<dbReference type="InterPro" id="IPR029039">
    <property type="entry name" value="Flavoprotein-like_sf"/>
</dbReference>
<comment type="catalytic activity">
    <reaction evidence="6">
        <text>2 a quinone + NADH + H(+) = 2 a 1,4-benzosemiquinone + NAD(+)</text>
        <dbReference type="Rhea" id="RHEA:65952"/>
        <dbReference type="ChEBI" id="CHEBI:15378"/>
        <dbReference type="ChEBI" id="CHEBI:57540"/>
        <dbReference type="ChEBI" id="CHEBI:57945"/>
        <dbReference type="ChEBI" id="CHEBI:132124"/>
        <dbReference type="ChEBI" id="CHEBI:134225"/>
    </reaction>
</comment>
<feature type="binding site" evidence="6">
    <location>
        <position position="9"/>
    </location>
    <ligand>
        <name>FMN</name>
        <dbReference type="ChEBI" id="CHEBI:58210"/>
    </ligand>
</feature>
<gene>
    <name evidence="6" type="primary">azoR</name>
    <name evidence="8" type="ORF">MUN86_28645</name>
</gene>
<evidence type="ECO:0000256" key="2">
    <source>
        <dbReference type="ARBA" id="ARBA00022643"/>
    </source>
</evidence>
<dbReference type="InterPro" id="IPR023048">
    <property type="entry name" value="NADH:quinone_OxRdtase_FMN_depd"/>
</dbReference>
<evidence type="ECO:0000313" key="9">
    <source>
        <dbReference type="Proteomes" id="UP000830401"/>
    </source>
</evidence>
<organism evidence="8 9">
    <name type="scientific">Hymenobacter volaticus</name>
    <dbReference type="NCBI Taxonomy" id="2932254"/>
    <lineage>
        <taxon>Bacteria</taxon>
        <taxon>Pseudomonadati</taxon>
        <taxon>Bacteroidota</taxon>
        <taxon>Cytophagia</taxon>
        <taxon>Cytophagales</taxon>
        <taxon>Hymenobacteraceae</taxon>
        <taxon>Hymenobacter</taxon>
    </lineage>
</organism>
<protein>
    <recommendedName>
        <fullName evidence="6">FMN dependent NADH:quinone oxidoreductase</fullName>
        <ecNumber evidence="6">1.6.5.-</ecNumber>
    </recommendedName>
    <alternativeName>
        <fullName evidence="6">Azo-dye reductase</fullName>
    </alternativeName>
    <alternativeName>
        <fullName evidence="6">FMN-dependent NADH-azo compound oxidoreductase</fullName>
    </alternativeName>
    <alternativeName>
        <fullName evidence="6">FMN-dependent NADH-azoreductase</fullName>
        <ecNumber evidence="6">1.7.1.17</ecNumber>
    </alternativeName>
</protein>
<dbReference type="HAMAP" id="MF_01216">
    <property type="entry name" value="Azoreductase_type1"/>
    <property type="match status" value="1"/>
</dbReference>
<name>A0ABY4GF29_9BACT</name>
<keyword evidence="8" id="KW-0614">Plasmid</keyword>
<dbReference type="SUPFAM" id="SSF52218">
    <property type="entry name" value="Flavoproteins"/>
    <property type="match status" value="1"/>
</dbReference>
<comment type="similarity">
    <text evidence="6">Belongs to the azoreductase type 1 family.</text>
</comment>
<accession>A0ABY4GF29</accession>
<comment type="function">
    <text evidence="6">Also exhibits azoreductase activity. Catalyzes the reductive cleavage of the azo bond in aromatic azo compounds to the corresponding amines.</text>
</comment>
<feature type="binding site" evidence="6">
    <location>
        <begin position="95"/>
        <end position="98"/>
    </location>
    <ligand>
        <name>FMN</name>
        <dbReference type="ChEBI" id="CHEBI:58210"/>
    </ligand>
</feature>
<keyword evidence="2 6" id="KW-0288">FMN</keyword>
<dbReference type="PANTHER" id="PTHR43741">
    <property type="entry name" value="FMN-DEPENDENT NADH-AZOREDUCTASE 1"/>
    <property type="match status" value="1"/>
</dbReference>
<reference evidence="8" key="1">
    <citation type="submission" date="2022-04" db="EMBL/GenBank/DDBJ databases">
        <title>Hymenobacter sp. isolated from the air.</title>
        <authorList>
            <person name="Won M."/>
            <person name="Lee C.-M."/>
            <person name="Woen H.-Y."/>
            <person name="Kwon S.-W."/>
        </authorList>
    </citation>
    <scope>NUCLEOTIDE SEQUENCE</scope>
    <source>
        <strain evidence="8">5420S-77</strain>
        <plasmid evidence="8">unnamed5</plasmid>
    </source>
</reference>
<comment type="function">
    <text evidence="6">Quinone reductase that provides resistance to thiol-specific stress caused by electrophilic quinones.</text>
</comment>
<sequence>MKVLAVNSSGRSSQHSVSRQLVDALIEKLGSHHRDLNVTYRNVAEGLPLVHESWIEAMYTPADRRTPEQNQLLAFSDELVDELDEQDVLILGAPMYNFNVSASLKAYIDLICRIGLTFKFSAETGLEGLLKGKKAYIVFTSGVVEAGSTQDLVTPYLKLVLAFIGITETEIIGAGSLKLLGNSPIKAALEAIDNIYETA</sequence>
<evidence type="ECO:0000256" key="3">
    <source>
        <dbReference type="ARBA" id="ARBA00023002"/>
    </source>
</evidence>
<geneLocation type="plasmid" evidence="8 9">
    <name>unnamed5</name>
</geneLocation>
<keyword evidence="1 6" id="KW-0285">Flavoprotein</keyword>
<dbReference type="EC" id="1.6.5.-" evidence="6"/>
<evidence type="ECO:0000259" key="7">
    <source>
        <dbReference type="Pfam" id="PF02525"/>
    </source>
</evidence>
<keyword evidence="3 6" id="KW-0560">Oxidoreductase</keyword>
<feature type="binding site" evidence="6">
    <location>
        <begin position="16"/>
        <end position="18"/>
    </location>
    <ligand>
        <name>FMN</name>
        <dbReference type="ChEBI" id="CHEBI:58210"/>
    </ligand>
</feature>
<dbReference type="InterPro" id="IPR050104">
    <property type="entry name" value="FMN-dep_NADH:Q_OxRdtase_AzoR1"/>
</dbReference>